<feature type="coiled-coil region" evidence="1">
    <location>
        <begin position="8"/>
        <end position="105"/>
    </location>
</feature>
<evidence type="ECO:0000313" key="3">
    <source>
        <dbReference type="Proteomes" id="UP000324800"/>
    </source>
</evidence>
<dbReference type="EMBL" id="SNRW01021864">
    <property type="protein sequence ID" value="KAA6364282.1"/>
    <property type="molecule type" value="Genomic_DNA"/>
</dbReference>
<evidence type="ECO:0000256" key="1">
    <source>
        <dbReference type="SAM" id="Coils"/>
    </source>
</evidence>
<reference evidence="2 3" key="1">
    <citation type="submission" date="2019-03" db="EMBL/GenBank/DDBJ databases">
        <title>Single cell metagenomics reveals metabolic interactions within the superorganism composed of flagellate Streblomastix strix and complex community of Bacteroidetes bacteria on its surface.</title>
        <authorList>
            <person name="Treitli S.C."/>
            <person name="Kolisko M."/>
            <person name="Husnik F."/>
            <person name="Keeling P."/>
            <person name="Hampl V."/>
        </authorList>
    </citation>
    <scope>NUCLEOTIDE SEQUENCE [LARGE SCALE GENOMIC DNA]</scope>
    <source>
        <strain evidence="2">ST1C</strain>
    </source>
</reference>
<evidence type="ECO:0000313" key="2">
    <source>
        <dbReference type="EMBL" id="KAA6364282.1"/>
    </source>
</evidence>
<dbReference type="Proteomes" id="UP000324800">
    <property type="component" value="Unassembled WGS sequence"/>
</dbReference>
<sequence length="130" mass="15601">MEQMKSRRLRADEDTKKIKKEIDELNTQQHREKNEGNLILNNIQQLNLQLNDIKSEIEKNQAERIQVVDSKLKEEQDQIREKDCVAEMRTEYQSIQKEIAEKRKQVFATLAKVKDTKRQKRQTFNLFENV</sequence>
<accession>A0A5J4U2P3</accession>
<keyword evidence="1" id="KW-0175">Coiled coil</keyword>
<name>A0A5J4U2P3_9EUKA</name>
<comment type="caution">
    <text evidence="2">The sequence shown here is derived from an EMBL/GenBank/DDBJ whole genome shotgun (WGS) entry which is preliminary data.</text>
</comment>
<protein>
    <submittedName>
        <fullName evidence="2">Uncharacterized protein</fullName>
    </submittedName>
</protein>
<gene>
    <name evidence="2" type="ORF">EZS28_040192</name>
</gene>
<dbReference type="AlphaFoldDB" id="A0A5J4U2P3"/>
<organism evidence="2 3">
    <name type="scientific">Streblomastix strix</name>
    <dbReference type="NCBI Taxonomy" id="222440"/>
    <lineage>
        <taxon>Eukaryota</taxon>
        <taxon>Metamonada</taxon>
        <taxon>Preaxostyla</taxon>
        <taxon>Oxymonadida</taxon>
        <taxon>Streblomastigidae</taxon>
        <taxon>Streblomastix</taxon>
    </lineage>
</organism>
<proteinExistence type="predicted"/>